<dbReference type="Pfam" id="PF00588">
    <property type="entry name" value="SpoU_methylase"/>
    <property type="match status" value="1"/>
</dbReference>
<name>A0ABN8NH40_9CNID</name>
<dbReference type="InterPro" id="IPR051259">
    <property type="entry name" value="rRNA_Methyltransferase"/>
</dbReference>
<dbReference type="InterPro" id="IPR001537">
    <property type="entry name" value="SpoU_MeTrfase"/>
</dbReference>
<dbReference type="SMART" id="SM00967">
    <property type="entry name" value="SpoU_sub_bind"/>
    <property type="match status" value="1"/>
</dbReference>
<evidence type="ECO:0000313" key="6">
    <source>
        <dbReference type="EMBL" id="CAH3109049.1"/>
    </source>
</evidence>
<keyword evidence="7" id="KW-1185">Reference proteome</keyword>
<evidence type="ECO:0000256" key="3">
    <source>
        <dbReference type="ARBA" id="ARBA00022679"/>
    </source>
</evidence>
<feature type="compositionally biased region" description="Polar residues" evidence="4">
    <location>
        <begin position="38"/>
        <end position="47"/>
    </location>
</feature>
<dbReference type="PANTHER" id="PTHR43191:SF2">
    <property type="entry name" value="RRNA METHYLTRANSFERASE 3, MITOCHONDRIAL"/>
    <property type="match status" value="1"/>
</dbReference>
<sequence>MYALLRGYRQAKGIKVVAKLCSLAVPSDQEKKTRKEQGTSLNDTNLTTEIESGTPRLRMAASLNNKKHRERHNRIILEGWRLITEALMAKAKPVAIFYSDSRLLDQITGFKLPKNCLAQVSKSAMEEISNTVTPPGIVGMFKRPRQGEGGTMQENSQTYPIPLTVLCDGLRDPTNVGTLVRTCAAAGCESFITSNGCADVWDPKVLRCAAGGHFHIPIYYNLDWEGIQKLVDKKRIFLADSNIHGDGLNMPFSDYYQVDWTQGPSVLVIGAETTGLGKTVKKLAHENKGHIVHVPMVSKLDSLSAAMAGTVIIYEAYRQVITATPAKR</sequence>
<comment type="caution">
    <text evidence="6">The sequence shown here is derived from an EMBL/GenBank/DDBJ whole genome shotgun (WGS) entry which is preliminary data.</text>
</comment>
<proteinExistence type="inferred from homology"/>
<dbReference type="PANTHER" id="PTHR43191">
    <property type="entry name" value="RRNA METHYLTRANSFERASE 3"/>
    <property type="match status" value="1"/>
</dbReference>
<dbReference type="Pfam" id="PF22435">
    <property type="entry name" value="MRM3-like_sub_bind"/>
    <property type="match status" value="1"/>
</dbReference>
<dbReference type="InterPro" id="IPR013123">
    <property type="entry name" value="SpoU_subst-bd"/>
</dbReference>
<dbReference type="InterPro" id="IPR029064">
    <property type="entry name" value="Ribosomal_eL30-like_sf"/>
</dbReference>
<dbReference type="Gene3D" id="3.40.1280.10">
    <property type="match status" value="1"/>
</dbReference>
<dbReference type="CDD" id="cd18106">
    <property type="entry name" value="SpoU-like_RNMTL1"/>
    <property type="match status" value="1"/>
</dbReference>
<gene>
    <name evidence="6" type="ORF">PLOB_00017571</name>
</gene>
<comment type="similarity">
    <text evidence="1">Belongs to the class IV-like SAM-binding methyltransferase superfamily. RNA methyltransferase TrmH family.</text>
</comment>
<dbReference type="InterPro" id="IPR053888">
    <property type="entry name" value="MRM3-like_sub_bind"/>
</dbReference>
<organism evidence="6 7">
    <name type="scientific">Porites lobata</name>
    <dbReference type="NCBI Taxonomy" id="104759"/>
    <lineage>
        <taxon>Eukaryota</taxon>
        <taxon>Metazoa</taxon>
        <taxon>Cnidaria</taxon>
        <taxon>Anthozoa</taxon>
        <taxon>Hexacorallia</taxon>
        <taxon>Scleractinia</taxon>
        <taxon>Fungiina</taxon>
        <taxon>Poritidae</taxon>
        <taxon>Porites</taxon>
    </lineage>
</organism>
<dbReference type="Proteomes" id="UP001159405">
    <property type="component" value="Unassembled WGS sequence"/>
</dbReference>
<dbReference type="SUPFAM" id="SSF75217">
    <property type="entry name" value="alpha/beta knot"/>
    <property type="match status" value="1"/>
</dbReference>
<protein>
    <recommendedName>
        <fullName evidence="5">RNA 2-O ribose methyltransferase substrate binding domain-containing protein</fullName>
    </recommendedName>
</protein>
<dbReference type="InterPro" id="IPR029028">
    <property type="entry name" value="Alpha/beta_knot_MTases"/>
</dbReference>
<reference evidence="6 7" key="1">
    <citation type="submission" date="2022-05" db="EMBL/GenBank/DDBJ databases">
        <authorList>
            <consortium name="Genoscope - CEA"/>
            <person name="William W."/>
        </authorList>
    </citation>
    <scope>NUCLEOTIDE SEQUENCE [LARGE SCALE GENOMIC DNA]</scope>
</reference>
<dbReference type="InterPro" id="IPR029026">
    <property type="entry name" value="tRNA_m1G_MTases_N"/>
</dbReference>
<keyword evidence="2" id="KW-0489">Methyltransferase</keyword>
<evidence type="ECO:0000256" key="1">
    <source>
        <dbReference type="ARBA" id="ARBA00007228"/>
    </source>
</evidence>
<evidence type="ECO:0000313" key="7">
    <source>
        <dbReference type="Proteomes" id="UP001159405"/>
    </source>
</evidence>
<dbReference type="Gene3D" id="3.30.1330.30">
    <property type="match status" value="1"/>
</dbReference>
<accession>A0ABN8NH40</accession>
<feature type="compositionally biased region" description="Basic and acidic residues" evidence="4">
    <location>
        <begin position="28"/>
        <end position="37"/>
    </location>
</feature>
<feature type="region of interest" description="Disordered" evidence="4">
    <location>
        <begin position="28"/>
        <end position="47"/>
    </location>
</feature>
<feature type="domain" description="RNA 2-O ribose methyltransferase substrate binding" evidence="5">
    <location>
        <begin position="76"/>
        <end position="147"/>
    </location>
</feature>
<evidence type="ECO:0000256" key="2">
    <source>
        <dbReference type="ARBA" id="ARBA00022603"/>
    </source>
</evidence>
<evidence type="ECO:0000256" key="4">
    <source>
        <dbReference type="SAM" id="MobiDB-lite"/>
    </source>
</evidence>
<dbReference type="SUPFAM" id="SSF55315">
    <property type="entry name" value="L30e-like"/>
    <property type="match status" value="1"/>
</dbReference>
<dbReference type="EMBL" id="CALNXK010000021">
    <property type="protein sequence ID" value="CAH3109049.1"/>
    <property type="molecule type" value="Genomic_DNA"/>
</dbReference>
<keyword evidence="3" id="KW-0808">Transferase</keyword>
<evidence type="ECO:0000259" key="5">
    <source>
        <dbReference type="SMART" id="SM00967"/>
    </source>
</evidence>